<dbReference type="AlphaFoldDB" id="A0A1G6PC38"/>
<sequence>MSRRSAVKSARKAKTEDPSGIAPRQPCPCGSGKRYKACHGSAGGVVDIPVARPFDGLAAECELIALREFVPSGTAVLPLAEGDREITLATVLPMAAAALIRADGVAYVGLQVQTRSNDVSRDLARAVRWALDAKPGDVLGAVGPETDPGDKPERLQDLLDPKATLEPTVHADFGWWMPEGSEPTGEVALSLERANGAILPTERIGAAAYWVDAGEKAHLRWVRPEPEDDLLAALARLHARGELGLGDGSRYAGSFRAHGLLVPVWDLDRELHAREWLTGVEELGARIDAALASLAAEPLTSDERRARDGLLGRQITIR</sequence>
<accession>A0A1G6PC38</accession>
<dbReference type="Pfam" id="PF19348">
    <property type="entry name" value="DUF5926"/>
    <property type="match status" value="1"/>
</dbReference>
<dbReference type="RefSeq" id="WP_091449877.1">
    <property type="nucleotide sequence ID" value="NZ_FMZZ01000004.1"/>
</dbReference>
<proteinExistence type="predicted"/>
<dbReference type="Pfam" id="PF02810">
    <property type="entry name" value="SEC-C"/>
    <property type="match status" value="1"/>
</dbReference>
<dbReference type="STRING" id="1271860.SAMN05216174_104217"/>
<dbReference type="SUPFAM" id="SSF103642">
    <property type="entry name" value="Sec-C motif"/>
    <property type="match status" value="1"/>
</dbReference>
<dbReference type="EMBL" id="FMZZ01000004">
    <property type="protein sequence ID" value="SDC77571.1"/>
    <property type="molecule type" value="Genomic_DNA"/>
</dbReference>
<keyword evidence="4" id="KW-1185">Reference proteome</keyword>
<dbReference type="OrthoDB" id="5512013at2"/>
<evidence type="ECO:0000259" key="2">
    <source>
        <dbReference type="Pfam" id="PF19348"/>
    </source>
</evidence>
<organism evidence="3 4">
    <name type="scientific">Actinokineospora iranica</name>
    <dbReference type="NCBI Taxonomy" id="1271860"/>
    <lineage>
        <taxon>Bacteria</taxon>
        <taxon>Bacillati</taxon>
        <taxon>Actinomycetota</taxon>
        <taxon>Actinomycetes</taxon>
        <taxon>Pseudonocardiales</taxon>
        <taxon>Pseudonocardiaceae</taxon>
        <taxon>Actinokineospora</taxon>
    </lineage>
</organism>
<feature type="compositionally biased region" description="Basic residues" evidence="1">
    <location>
        <begin position="1"/>
        <end position="12"/>
    </location>
</feature>
<name>A0A1G6PC38_9PSEU</name>
<protein>
    <submittedName>
        <fullName evidence="3">SEC-C motif-containing protein</fullName>
    </submittedName>
</protein>
<dbReference type="Proteomes" id="UP000199501">
    <property type="component" value="Unassembled WGS sequence"/>
</dbReference>
<feature type="domain" description="DUF5926" evidence="2">
    <location>
        <begin position="53"/>
        <end position="318"/>
    </location>
</feature>
<evidence type="ECO:0000313" key="3">
    <source>
        <dbReference type="EMBL" id="SDC77571.1"/>
    </source>
</evidence>
<gene>
    <name evidence="3" type="ORF">SAMN05216174_104217</name>
</gene>
<evidence type="ECO:0000256" key="1">
    <source>
        <dbReference type="SAM" id="MobiDB-lite"/>
    </source>
</evidence>
<dbReference type="InterPro" id="IPR045970">
    <property type="entry name" value="DUF5926"/>
</dbReference>
<dbReference type="Gene3D" id="3.10.450.50">
    <property type="match status" value="1"/>
</dbReference>
<evidence type="ECO:0000313" key="4">
    <source>
        <dbReference type="Proteomes" id="UP000199501"/>
    </source>
</evidence>
<feature type="region of interest" description="Disordered" evidence="1">
    <location>
        <begin position="1"/>
        <end position="26"/>
    </location>
</feature>
<dbReference type="InterPro" id="IPR004027">
    <property type="entry name" value="SEC_C_motif"/>
</dbReference>
<reference evidence="4" key="1">
    <citation type="submission" date="2016-10" db="EMBL/GenBank/DDBJ databases">
        <authorList>
            <person name="Varghese N."/>
            <person name="Submissions S."/>
        </authorList>
    </citation>
    <scope>NUCLEOTIDE SEQUENCE [LARGE SCALE GENOMIC DNA]</scope>
    <source>
        <strain evidence="4">IBRC-M 10403</strain>
    </source>
</reference>